<dbReference type="SUPFAM" id="SSF50475">
    <property type="entry name" value="FMN-binding split barrel"/>
    <property type="match status" value="1"/>
</dbReference>
<sequence length="188" mass="21005">MDYCNRFSENISLPVCLITVKSESRVNSMTVAWSTPLSSNPPLFGFAIRKNRFTYQLIVKEKEFTVSFLSLEKSDLAVKLGRISGREGDKVSAISLKLKDSDVVKTPYVEEAYFAMECKLENLFETGDHDFVVGRVVSVHPTKNVLIDSKPAIYLGNDTFTTIDTSQINKFDTKEIVASIKNSFGRGA</sequence>
<dbReference type="RefSeq" id="WP_045087187.1">
    <property type="nucleotide sequence ID" value="NZ_LN824141.1"/>
</dbReference>
<proteinExistence type="inferred from homology"/>
<dbReference type="AlphaFoldDB" id="A0A0C7NVS5"/>
<dbReference type="InterPro" id="IPR002563">
    <property type="entry name" value="Flavin_Rdtase-like_dom"/>
</dbReference>
<dbReference type="PANTHER" id="PTHR43567:SF1">
    <property type="entry name" value="FLAVOREDOXIN"/>
    <property type="match status" value="1"/>
</dbReference>
<keyword evidence="6" id="KW-1185">Reference proteome</keyword>
<evidence type="ECO:0000256" key="2">
    <source>
        <dbReference type="ARBA" id="ARBA00022630"/>
    </source>
</evidence>
<keyword evidence="2" id="KW-0285">Flavoprotein</keyword>
<evidence type="ECO:0000313" key="5">
    <source>
        <dbReference type="EMBL" id="CEP77588.1"/>
    </source>
</evidence>
<dbReference type="Gene3D" id="2.30.110.10">
    <property type="entry name" value="Electron Transport, Fmn-binding Protein, Chain A"/>
    <property type="match status" value="1"/>
</dbReference>
<dbReference type="GO" id="GO:0016646">
    <property type="term" value="F:oxidoreductase activity, acting on the CH-NH group of donors, NAD or NADP as acceptor"/>
    <property type="evidence" value="ECO:0007669"/>
    <property type="project" value="UniProtKB-ARBA"/>
</dbReference>
<dbReference type="Proteomes" id="UP000032809">
    <property type="component" value="Chromosome I"/>
</dbReference>
<organism evidence="5 6">
    <name type="scientific">Defluviitoga tunisiensis</name>
    <dbReference type="NCBI Taxonomy" id="1006576"/>
    <lineage>
        <taxon>Bacteria</taxon>
        <taxon>Thermotogati</taxon>
        <taxon>Thermotogota</taxon>
        <taxon>Thermotogae</taxon>
        <taxon>Petrotogales</taxon>
        <taxon>Petrotogaceae</taxon>
        <taxon>Defluviitoga</taxon>
    </lineage>
</organism>
<comment type="similarity">
    <text evidence="3">Belongs to the flavoredoxin family.</text>
</comment>
<feature type="domain" description="Flavin reductase like" evidence="4">
    <location>
        <begin position="8"/>
        <end position="162"/>
    </location>
</feature>
<gene>
    <name evidence="5" type="ORF">DTL3_0257</name>
</gene>
<dbReference type="PANTHER" id="PTHR43567">
    <property type="entry name" value="FLAVOREDOXIN-RELATED-RELATED"/>
    <property type="match status" value="1"/>
</dbReference>
<dbReference type="InterPro" id="IPR052174">
    <property type="entry name" value="Flavoredoxin"/>
</dbReference>
<dbReference type="GO" id="GO:0010181">
    <property type="term" value="F:FMN binding"/>
    <property type="evidence" value="ECO:0007669"/>
    <property type="project" value="InterPro"/>
</dbReference>
<evidence type="ECO:0000313" key="6">
    <source>
        <dbReference type="Proteomes" id="UP000032809"/>
    </source>
</evidence>
<protein>
    <submittedName>
        <fullName evidence="5">Flavin reductase like protein</fullName>
    </submittedName>
</protein>
<dbReference type="HOGENOM" id="CLU_059021_5_3_0"/>
<dbReference type="Pfam" id="PF01613">
    <property type="entry name" value="Flavin_Reduct"/>
    <property type="match status" value="1"/>
</dbReference>
<dbReference type="KEGG" id="dtn:DTL3_0257"/>
<evidence type="ECO:0000256" key="3">
    <source>
        <dbReference type="ARBA" id="ARBA00038054"/>
    </source>
</evidence>
<evidence type="ECO:0000256" key="1">
    <source>
        <dbReference type="ARBA" id="ARBA00001917"/>
    </source>
</evidence>
<name>A0A0C7NVS5_DEFTU</name>
<dbReference type="SMART" id="SM00903">
    <property type="entry name" value="Flavin_Reduct"/>
    <property type="match status" value="1"/>
</dbReference>
<dbReference type="EMBL" id="LN824141">
    <property type="protein sequence ID" value="CEP77588.1"/>
    <property type="molecule type" value="Genomic_DNA"/>
</dbReference>
<reference evidence="6" key="1">
    <citation type="submission" date="2014-11" db="EMBL/GenBank/DDBJ databases">
        <authorList>
            <person name="Wibberg D."/>
        </authorList>
    </citation>
    <scope>NUCLEOTIDE SEQUENCE [LARGE SCALE GENOMIC DNA]</scope>
    <source>
        <strain evidence="6">L3</strain>
    </source>
</reference>
<evidence type="ECO:0000259" key="4">
    <source>
        <dbReference type="SMART" id="SM00903"/>
    </source>
</evidence>
<dbReference type="OrthoDB" id="9794638at2"/>
<dbReference type="STRING" id="1006576.DTL3_0257"/>
<comment type="cofactor">
    <cofactor evidence="1">
        <name>FMN</name>
        <dbReference type="ChEBI" id="CHEBI:58210"/>
    </cofactor>
</comment>
<dbReference type="InterPro" id="IPR012349">
    <property type="entry name" value="Split_barrel_FMN-bd"/>
</dbReference>
<accession>A0A0C7NVS5</accession>